<evidence type="ECO:0000313" key="2">
    <source>
        <dbReference type="EMBL" id="KAK6191083.1"/>
    </source>
</evidence>
<dbReference type="InterPro" id="IPR005135">
    <property type="entry name" value="Endo/exonuclease/phosphatase"/>
</dbReference>
<dbReference type="SUPFAM" id="SSF56219">
    <property type="entry name" value="DNase I-like"/>
    <property type="match status" value="1"/>
</dbReference>
<reference evidence="2 3" key="1">
    <citation type="submission" date="2024-01" db="EMBL/GenBank/DDBJ databases">
        <title>The genome of the rayed Mediterranean limpet Patella caerulea (Linnaeus, 1758).</title>
        <authorList>
            <person name="Anh-Thu Weber A."/>
            <person name="Halstead-Nussloch G."/>
        </authorList>
    </citation>
    <scope>NUCLEOTIDE SEQUENCE [LARGE SCALE GENOMIC DNA]</scope>
    <source>
        <strain evidence="2">AATW-2023a</strain>
        <tissue evidence="2">Whole specimen</tissue>
    </source>
</reference>
<dbReference type="Pfam" id="PF14529">
    <property type="entry name" value="Exo_endo_phos_2"/>
    <property type="match status" value="1"/>
</dbReference>
<gene>
    <name evidence="2" type="ORF">SNE40_002830</name>
</gene>
<dbReference type="EMBL" id="JAZGQO010000002">
    <property type="protein sequence ID" value="KAK6191083.1"/>
    <property type="molecule type" value="Genomic_DNA"/>
</dbReference>
<evidence type="ECO:0000313" key="3">
    <source>
        <dbReference type="Proteomes" id="UP001347796"/>
    </source>
</evidence>
<proteinExistence type="predicted"/>
<sequence length="211" mass="24393">MVVLFLDKNFFNLDSDVVLICVYISPENSAYYNGREQDTMSVLQDVLIEIRTEYGFVDIILAGDFNSKTGDLEDYVENDSLRYIQDIEIYEPDIFNIRRYNLDKEINNYGRQLIDLLKTYGIHLLNGRFPGDREGNYTCFANRGKSAVDYIAISTPLFQYIADFSVLNFDESDHFPIKCKINLKTSNKAQNIECVYNIAKYIGIKSTMIDI</sequence>
<evidence type="ECO:0000259" key="1">
    <source>
        <dbReference type="Pfam" id="PF14529"/>
    </source>
</evidence>
<keyword evidence="3" id="KW-1185">Reference proteome</keyword>
<organism evidence="2 3">
    <name type="scientific">Patella caerulea</name>
    <name type="common">Rayed Mediterranean limpet</name>
    <dbReference type="NCBI Taxonomy" id="87958"/>
    <lineage>
        <taxon>Eukaryota</taxon>
        <taxon>Metazoa</taxon>
        <taxon>Spiralia</taxon>
        <taxon>Lophotrochozoa</taxon>
        <taxon>Mollusca</taxon>
        <taxon>Gastropoda</taxon>
        <taxon>Patellogastropoda</taxon>
        <taxon>Patelloidea</taxon>
        <taxon>Patellidae</taxon>
        <taxon>Patella</taxon>
    </lineage>
</organism>
<dbReference type="Proteomes" id="UP001347796">
    <property type="component" value="Unassembled WGS sequence"/>
</dbReference>
<dbReference type="GO" id="GO:0003824">
    <property type="term" value="F:catalytic activity"/>
    <property type="evidence" value="ECO:0007669"/>
    <property type="project" value="InterPro"/>
</dbReference>
<comment type="caution">
    <text evidence="2">The sequence shown here is derived from an EMBL/GenBank/DDBJ whole genome shotgun (WGS) entry which is preliminary data.</text>
</comment>
<name>A0AAN8K9J8_PATCE</name>
<dbReference type="InterPro" id="IPR036691">
    <property type="entry name" value="Endo/exonu/phosph_ase_sf"/>
</dbReference>
<protein>
    <recommendedName>
        <fullName evidence="1">Endonuclease/exonuclease/phosphatase domain-containing protein</fullName>
    </recommendedName>
</protein>
<accession>A0AAN8K9J8</accession>
<dbReference type="Gene3D" id="3.60.10.10">
    <property type="entry name" value="Endonuclease/exonuclease/phosphatase"/>
    <property type="match status" value="1"/>
</dbReference>
<feature type="domain" description="Endonuclease/exonuclease/phosphatase" evidence="1">
    <location>
        <begin position="18"/>
        <end position="177"/>
    </location>
</feature>
<dbReference type="AlphaFoldDB" id="A0AAN8K9J8"/>